<dbReference type="InterPro" id="IPR036397">
    <property type="entry name" value="RNaseH_sf"/>
</dbReference>
<proteinExistence type="predicted"/>
<comment type="caution">
    <text evidence="1">The sequence shown here is derived from an EMBL/GenBank/DDBJ whole genome shotgun (WGS) entry which is preliminary data.</text>
</comment>
<keyword evidence="1" id="KW-0695">RNA-directed DNA polymerase</keyword>
<gene>
    <name evidence="1" type="ORF">PHPALM_9240</name>
</gene>
<reference evidence="1 2" key="1">
    <citation type="journal article" date="2017" name="Genome Biol. Evol.">
        <title>Phytophthora megakarya and P. palmivora, closely related causal agents of cacao black pod rot, underwent increases in genome sizes and gene numbers by different mechanisms.</title>
        <authorList>
            <person name="Ali S.S."/>
            <person name="Shao J."/>
            <person name="Lary D.J."/>
            <person name="Kronmiller B."/>
            <person name="Shen D."/>
            <person name="Strem M.D."/>
            <person name="Amoako-Attah I."/>
            <person name="Akrofi A.Y."/>
            <person name="Begoude B.A."/>
            <person name="Ten Hoopen G.M."/>
            <person name="Coulibaly K."/>
            <person name="Kebe B.I."/>
            <person name="Melnick R.L."/>
            <person name="Guiltinan M.J."/>
            <person name="Tyler B.M."/>
            <person name="Meinhardt L.W."/>
            <person name="Bailey B.A."/>
        </authorList>
    </citation>
    <scope>NUCLEOTIDE SEQUENCE [LARGE SCALE GENOMIC DNA]</scope>
    <source>
        <strain evidence="2">sbr112.9</strain>
    </source>
</reference>
<accession>A0A2P4Y7U3</accession>
<organism evidence="1 2">
    <name type="scientific">Phytophthora palmivora</name>
    <dbReference type="NCBI Taxonomy" id="4796"/>
    <lineage>
        <taxon>Eukaryota</taxon>
        <taxon>Sar</taxon>
        <taxon>Stramenopiles</taxon>
        <taxon>Oomycota</taxon>
        <taxon>Peronosporomycetes</taxon>
        <taxon>Peronosporales</taxon>
        <taxon>Peronosporaceae</taxon>
        <taxon>Phytophthora</taxon>
    </lineage>
</organism>
<dbReference type="GO" id="GO:0003964">
    <property type="term" value="F:RNA-directed DNA polymerase activity"/>
    <property type="evidence" value="ECO:0007669"/>
    <property type="project" value="UniProtKB-KW"/>
</dbReference>
<evidence type="ECO:0000313" key="1">
    <source>
        <dbReference type="EMBL" id="POM73870.1"/>
    </source>
</evidence>
<dbReference type="AlphaFoldDB" id="A0A2P4Y7U3"/>
<name>A0A2P4Y7U3_9STRA</name>
<dbReference type="OrthoDB" id="121347at2759"/>
<keyword evidence="1" id="KW-0548">Nucleotidyltransferase</keyword>
<dbReference type="Gene3D" id="3.30.420.10">
    <property type="entry name" value="Ribonuclease H-like superfamily/Ribonuclease H"/>
    <property type="match status" value="1"/>
</dbReference>
<keyword evidence="1" id="KW-0808">Transferase</keyword>
<sequence>MDAILISIAHRKQTRQVISMPPPTVDPSERLLVVSFDGSARNGEIVWSLPAWTVVSAASKHKLDLTANEAGCQGQLLCLDLLTAVDMGRLIICEDSNLVIRQMRGEIECKAPG</sequence>
<protein>
    <submittedName>
        <fullName evidence="1">Reverse transcriptase</fullName>
    </submittedName>
</protein>
<keyword evidence="2" id="KW-1185">Reference proteome</keyword>
<dbReference type="GO" id="GO:0003676">
    <property type="term" value="F:nucleic acid binding"/>
    <property type="evidence" value="ECO:0007669"/>
    <property type="project" value="InterPro"/>
</dbReference>
<dbReference type="Proteomes" id="UP000237271">
    <property type="component" value="Unassembled WGS sequence"/>
</dbReference>
<dbReference type="EMBL" id="NCKW01004983">
    <property type="protein sequence ID" value="POM73870.1"/>
    <property type="molecule type" value="Genomic_DNA"/>
</dbReference>
<evidence type="ECO:0000313" key="2">
    <source>
        <dbReference type="Proteomes" id="UP000237271"/>
    </source>
</evidence>